<dbReference type="EMBL" id="FOWD01000019">
    <property type="protein sequence ID" value="SFO35282.1"/>
    <property type="molecule type" value="Genomic_DNA"/>
</dbReference>
<dbReference type="GO" id="GO:0004150">
    <property type="term" value="F:dihydroneopterin aldolase activity"/>
    <property type="evidence" value="ECO:0007669"/>
    <property type="project" value="UniProtKB-UniRule"/>
</dbReference>
<dbReference type="PANTHER" id="PTHR43071:SF1">
    <property type="entry name" value="2-AMINO-4-HYDROXY-6-HYDROXYMETHYLDIHYDROPTERIDINE PYROPHOSPHOKINASE"/>
    <property type="match status" value="1"/>
</dbReference>
<dbReference type="InterPro" id="IPR043133">
    <property type="entry name" value="GTP-CH-I_C/QueF"/>
</dbReference>
<reference evidence="11 12" key="1">
    <citation type="submission" date="2016-10" db="EMBL/GenBank/DDBJ databases">
        <authorList>
            <person name="de Groot N.N."/>
        </authorList>
    </citation>
    <scope>NUCLEOTIDE SEQUENCE [LARGE SCALE GENOMIC DNA]</scope>
    <source>
        <strain evidence="11 12">DSM 1283</strain>
    </source>
</reference>
<dbReference type="Gene3D" id="3.30.70.560">
    <property type="entry name" value="7,8-Dihydro-6-hydroxymethylpterin-pyrophosphokinase HPPK"/>
    <property type="match status" value="1"/>
</dbReference>
<dbReference type="NCBIfam" id="TIGR00526">
    <property type="entry name" value="folB_dom"/>
    <property type="match status" value="1"/>
</dbReference>
<evidence type="ECO:0000256" key="5">
    <source>
        <dbReference type="ARBA" id="ARBA00022741"/>
    </source>
</evidence>
<dbReference type="SUPFAM" id="SSF55620">
    <property type="entry name" value="Tetrahydrobiopterin biosynthesis enzymes-like"/>
    <property type="match status" value="1"/>
</dbReference>
<evidence type="ECO:0000256" key="4">
    <source>
        <dbReference type="ARBA" id="ARBA00022679"/>
    </source>
</evidence>
<dbReference type="Pfam" id="PF02152">
    <property type="entry name" value="FolB"/>
    <property type="match status" value="1"/>
</dbReference>
<proteinExistence type="inferred from homology"/>
<dbReference type="SMART" id="SM00905">
    <property type="entry name" value="FolB"/>
    <property type="match status" value="1"/>
</dbReference>
<evidence type="ECO:0000256" key="1">
    <source>
        <dbReference type="ARBA" id="ARBA00000198"/>
    </source>
</evidence>
<dbReference type="GO" id="GO:0003848">
    <property type="term" value="F:2-amino-4-hydroxy-6-hydroxymethyldihydropteridine diphosphokinase activity"/>
    <property type="evidence" value="ECO:0007669"/>
    <property type="project" value="UniProtKB-EC"/>
</dbReference>
<dbReference type="Proteomes" id="UP000198806">
    <property type="component" value="Unassembled WGS sequence"/>
</dbReference>
<dbReference type="PANTHER" id="PTHR43071">
    <property type="entry name" value="2-AMINO-4-HYDROXY-6-HYDROXYMETHYLDIHYDROPTERIDINE PYROPHOSPHOKINASE"/>
    <property type="match status" value="1"/>
</dbReference>
<evidence type="ECO:0000256" key="7">
    <source>
        <dbReference type="ARBA" id="ARBA00022840"/>
    </source>
</evidence>
<dbReference type="Gene3D" id="3.30.1130.10">
    <property type="match status" value="1"/>
</dbReference>
<dbReference type="RefSeq" id="WP_091687100.1">
    <property type="nucleotide sequence ID" value="NZ_BAABFM010000069.1"/>
</dbReference>
<dbReference type="PROSITE" id="PS00794">
    <property type="entry name" value="HPPK"/>
    <property type="match status" value="1"/>
</dbReference>
<keyword evidence="7" id="KW-0067">ATP-binding</keyword>
<dbReference type="OrthoDB" id="9808041at2"/>
<comment type="pathway">
    <text evidence="9">Cofactor biosynthesis; tetrahydrofolate biosynthesis; 2-amino-4-hydroxy-6-hydroxymethyl-7,8-dihydropteridine diphosphate from 7,8-dihydroneopterin triphosphate: step 3/4.</text>
</comment>
<feature type="domain" description="7,8-dihydro-6-hydroxymethylpterin-pyrophosphokinase" evidence="10">
    <location>
        <begin position="206"/>
        <end position="217"/>
    </location>
</feature>
<evidence type="ECO:0000256" key="2">
    <source>
        <dbReference type="ARBA" id="ARBA00005051"/>
    </source>
</evidence>
<dbReference type="UniPathway" id="UPA00077">
    <property type="reaction ID" value="UER00154"/>
</dbReference>
<comment type="function">
    <text evidence="9">Catalyzes the conversion of 7,8-dihydroneopterin to 6-hydroxymethyl-7,8-dihydropterin.</text>
</comment>
<name>A0A1I5GH34_9FIRM</name>
<protein>
    <recommendedName>
        <fullName evidence="9">Bifunctional folate synthesis protein</fullName>
    </recommendedName>
    <domain>
        <recommendedName>
            <fullName evidence="9">Dihydroneopterin aldolase</fullName>
            <shortName evidence="9">DHNA</shortName>
            <ecNumber evidence="9">4.1.2.25</ecNumber>
        </recommendedName>
        <alternativeName>
            <fullName evidence="9">7,8-dihydroneopterin aldolase</fullName>
        </alternativeName>
    </domain>
    <domain>
        <recommendedName>
            <fullName evidence="9">2-amino-4-hydroxy-6-hydroxymethyldihydropteridine pyrophosphokinase</fullName>
            <ecNumber evidence="9">2.7.6.3</ecNumber>
        </recommendedName>
        <alternativeName>
            <fullName evidence="9">6-hydroxymethyl-7,8-dihydropterin pyrophosphokinase</fullName>
            <shortName evidence="9">PPPK</shortName>
        </alternativeName>
        <alternativeName>
            <fullName evidence="9">7,8-dihydro-6-hydroxymethylpterin pyrophosphokinase</fullName>
            <shortName evidence="9">HPPK</shortName>
        </alternativeName>
    </domain>
</protein>
<sequence>MDKIVISNLEVFSHHGVYKEENVLGQKFLVSVEIFTDLSAATKNDDLSKSINYGEVCHFIKKEMEQNTFKLIEALTAHLSKKILIEFKNIEKVKVEVKKPWAPILLPIDTVSVEMERGWHTVYISLGSNMGDREQNLTSAIDLLKSHQECQVVKVSSYSNTKPVGEVEQEDFLNCALELKTLKTPEELLDFISEIENKLKRVRTIHWGPRTIDLDILFYDHTIINTERLTIPHPEILNREFVLNPMCEIAPYYMHPIYNQTVSQLYENYKRNN</sequence>
<dbReference type="InterPro" id="IPR006156">
    <property type="entry name" value="Dihydroneopterin_aldolase"/>
</dbReference>
<dbReference type="CDD" id="cd00483">
    <property type="entry name" value="HPPK"/>
    <property type="match status" value="1"/>
</dbReference>
<keyword evidence="6 11" id="KW-0418">Kinase</keyword>
<keyword evidence="9" id="KW-0456">Lyase</keyword>
<evidence type="ECO:0000256" key="3">
    <source>
        <dbReference type="ARBA" id="ARBA00009640"/>
    </source>
</evidence>
<evidence type="ECO:0000256" key="6">
    <source>
        <dbReference type="ARBA" id="ARBA00022777"/>
    </source>
</evidence>
<dbReference type="EC" id="2.7.6.3" evidence="9"/>
<dbReference type="GO" id="GO:0046654">
    <property type="term" value="P:tetrahydrofolate biosynthetic process"/>
    <property type="evidence" value="ECO:0007669"/>
    <property type="project" value="UniProtKB-UniRule"/>
</dbReference>
<comment type="similarity">
    <text evidence="3">In the N-terminal section; belongs to the DHNA family.</text>
</comment>
<dbReference type="InterPro" id="IPR000550">
    <property type="entry name" value="Hppk"/>
</dbReference>
<gene>
    <name evidence="11" type="ORF">SAMN04489757_11972</name>
</gene>
<keyword evidence="4" id="KW-0808">Transferase</keyword>
<comment type="catalytic activity">
    <reaction evidence="1">
        <text>6-hydroxymethyl-7,8-dihydropterin + ATP = (7,8-dihydropterin-6-yl)methyl diphosphate + AMP + H(+)</text>
        <dbReference type="Rhea" id="RHEA:11412"/>
        <dbReference type="ChEBI" id="CHEBI:15378"/>
        <dbReference type="ChEBI" id="CHEBI:30616"/>
        <dbReference type="ChEBI" id="CHEBI:44841"/>
        <dbReference type="ChEBI" id="CHEBI:72950"/>
        <dbReference type="ChEBI" id="CHEBI:456215"/>
        <dbReference type="EC" id="2.7.6.3"/>
    </reaction>
</comment>
<dbReference type="CDD" id="cd00534">
    <property type="entry name" value="DHNA_DHNTPE"/>
    <property type="match status" value="1"/>
</dbReference>
<dbReference type="GO" id="GO:0046656">
    <property type="term" value="P:folic acid biosynthetic process"/>
    <property type="evidence" value="ECO:0007669"/>
    <property type="project" value="UniProtKB-UniRule"/>
</dbReference>
<keyword evidence="5" id="KW-0547">Nucleotide-binding</keyword>
<dbReference type="Pfam" id="PF01288">
    <property type="entry name" value="HPPK"/>
    <property type="match status" value="1"/>
</dbReference>
<dbReference type="GO" id="GO:0016301">
    <property type="term" value="F:kinase activity"/>
    <property type="evidence" value="ECO:0007669"/>
    <property type="project" value="UniProtKB-KW"/>
</dbReference>
<dbReference type="SUPFAM" id="SSF55083">
    <property type="entry name" value="6-hydroxymethyl-7,8-dihydropterin pyrophosphokinase, HPPK"/>
    <property type="match status" value="1"/>
</dbReference>
<dbReference type="GO" id="GO:0005524">
    <property type="term" value="F:ATP binding"/>
    <property type="evidence" value="ECO:0007669"/>
    <property type="project" value="UniProtKB-KW"/>
</dbReference>
<accession>A0A1I5GH34</accession>
<dbReference type="NCBIfam" id="TIGR01498">
    <property type="entry name" value="folK"/>
    <property type="match status" value="1"/>
</dbReference>
<organism evidence="11 12">
    <name type="scientific">Anaerocolumna aminovalerica</name>
    <dbReference type="NCBI Taxonomy" id="1527"/>
    <lineage>
        <taxon>Bacteria</taxon>
        <taxon>Bacillati</taxon>
        <taxon>Bacillota</taxon>
        <taxon>Clostridia</taxon>
        <taxon>Lachnospirales</taxon>
        <taxon>Lachnospiraceae</taxon>
        <taxon>Anaerocolumna</taxon>
    </lineage>
</organism>
<comment type="catalytic activity">
    <reaction evidence="9">
        <text>7,8-dihydroneopterin = 6-hydroxymethyl-7,8-dihydropterin + glycolaldehyde</text>
        <dbReference type="Rhea" id="RHEA:10540"/>
        <dbReference type="ChEBI" id="CHEBI:17001"/>
        <dbReference type="ChEBI" id="CHEBI:17071"/>
        <dbReference type="ChEBI" id="CHEBI:44841"/>
        <dbReference type="EC" id="4.1.2.25"/>
    </reaction>
</comment>
<comment type="pathway">
    <text evidence="2">Cofactor biosynthesis; tetrahydrofolate biosynthesis; 2-amino-4-hydroxy-6-hydroxymethyl-7,8-dihydropteridine diphosphate from 7,8-dihydroneopterin triphosphate: step 4/4.</text>
</comment>
<evidence type="ECO:0000256" key="9">
    <source>
        <dbReference type="RuleBase" id="RU362079"/>
    </source>
</evidence>
<keyword evidence="8 9" id="KW-0289">Folate biosynthesis</keyword>
<evidence type="ECO:0000256" key="8">
    <source>
        <dbReference type="ARBA" id="ARBA00022909"/>
    </source>
</evidence>
<dbReference type="InterPro" id="IPR006157">
    <property type="entry name" value="FolB_dom"/>
</dbReference>
<dbReference type="AlphaFoldDB" id="A0A1I5GH34"/>
<dbReference type="InterPro" id="IPR035907">
    <property type="entry name" value="Hppk_sf"/>
</dbReference>
<evidence type="ECO:0000313" key="11">
    <source>
        <dbReference type="EMBL" id="SFO35282.1"/>
    </source>
</evidence>
<evidence type="ECO:0000259" key="10">
    <source>
        <dbReference type="PROSITE" id="PS00794"/>
    </source>
</evidence>
<dbReference type="EC" id="4.1.2.25" evidence="9"/>
<dbReference type="NCBIfam" id="TIGR00525">
    <property type="entry name" value="folB"/>
    <property type="match status" value="1"/>
</dbReference>
<dbReference type="STRING" id="1527.SAMN04489757_11972"/>
<evidence type="ECO:0000313" key="12">
    <source>
        <dbReference type="Proteomes" id="UP000198806"/>
    </source>
</evidence>
<keyword evidence="12" id="KW-1185">Reference proteome</keyword>
<comment type="similarity">
    <text evidence="9">Belongs to the DHNA family.</text>
</comment>